<dbReference type="CDD" id="cd00158">
    <property type="entry name" value="RHOD"/>
    <property type="match status" value="1"/>
</dbReference>
<dbReference type="Pfam" id="PF00581">
    <property type="entry name" value="Rhodanese"/>
    <property type="match status" value="1"/>
</dbReference>
<evidence type="ECO:0000256" key="1">
    <source>
        <dbReference type="SAM" id="SignalP"/>
    </source>
</evidence>
<dbReference type="SMART" id="SM00450">
    <property type="entry name" value="RHOD"/>
    <property type="match status" value="1"/>
</dbReference>
<reference evidence="3" key="1">
    <citation type="journal article" date="2020" name="mSystems">
        <title>Genome- and Community-Level Interaction Insights into Carbon Utilization and Element Cycling Functions of Hydrothermarchaeota in Hydrothermal Sediment.</title>
        <authorList>
            <person name="Zhou Z."/>
            <person name="Liu Y."/>
            <person name="Xu W."/>
            <person name="Pan J."/>
            <person name="Luo Z.H."/>
            <person name="Li M."/>
        </authorList>
    </citation>
    <scope>NUCLEOTIDE SEQUENCE [LARGE SCALE GENOMIC DNA]</scope>
    <source>
        <strain evidence="3">HyVt-458</strain>
    </source>
</reference>
<protein>
    <submittedName>
        <fullName evidence="3">Rhodanese-like domain-containing protein</fullName>
    </submittedName>
</protein>
<sequence length="254" mass="28458">MRFGMKFFRLYSLIMLLMANGLFVSSAVAEEGGPVGGKANDKFVGLTNSKPYIYVIHDGKSIKIQRVQNPNYQLVGYLSKTSRPCPPHCLKPMFPNPGVDVYGEVELFDFMENALRDQGGLLIDARTPSWHKKGTIPGSVNIPFTQMIKGPESPETKALLKRFGAEERGEVGFFTSLLEKWGIVDTTYKTEKWDFTHAKELVLYCNGASCGQSVRGVRGLLAAGYPSDKIKYYRGGMRMWEFWGLTTIIPGEEY</sequence>
<organism evidence="3">
    <name type="scientific">Thiolapillus brandeum</name>
    <dbReference type="NCBI Taxonomy" id="1076588"/>
    <lineage>
        <taxon>Bacteria</taxon>
        <taxon>Pseudomonadati</taxon>
        <taxon>Pseudomonadota</taxon>
        <taxon>Gammaproteobacteria</taxon>
        <taxon>Chromatiales</taxon>
        <taxon>Sedimenticolaceae</taxon>
        <taxon>Thiolapillus</taxon>
    </lineage>
</organism>
<dbReference type="Proteomes" id="UP000886339">
    <property type="component" value="Unassembled WGS sequence"/>
</dbReference>
<dbReference type="PROSITE" id="PS50206">
    <property type="entry name" value="RHODANESE_3"/>
    <property type="match status" value="1"/>
</dbReference>
<dbReference type="EMBL" id="DRLF01000128">
    <property type="protein sequence ID" value="HEC05869.1"/>
    <property type="molecule type" value="Genomic_DNA"/>
</dbReference>
<dbReference type="InterPro" id="IPR001763">
    <property type="entry name" value="Rhodanese-like_dom"/>
</dbReference>
<keyword evidence="1" id="KW-0732">Signal</keyword>
<comment type="caution">
    <text evidence="3">The sequence shown here is derived from an EMBL/GenBank/DDBJ whole genome shotgun (WGS) entry which is preliminary data.</text>
</comment>
<dbReference type="SUPFAM" id="SSF52821">
    <property type="entry name" value="Rhodanese/Cell cycle control phosphatase"/>
    <property type="match status" value="1"/>
</dbReference>
<evidence type="ECO:0000313" key="3">
    <source>
        <dbReference type="EMBL" id="HEC05869.1"/>
    </source>
</evidence>
<dbReference type="InterPro" id="IPR036873">
    <property type="entry name" value="Rhodanese-like_dom_sf"/>
</dbReference>
<dbReference type="AlphaFoldDB" id="A0A831WCK7"/>
<feature type="domain" description="Rhodanese" evidence="2">
    <location>
        <begin position="116"/>
        <end position="249"/>
    </location>
</feature>
<gene>
    <name evidence="3" type="ORF">ENJ12_03405</name>
</gene>
<name>A0A831WCK7_9GAMM</name>
<feature type="signal peptide" evidence="1">
    <location>
        <begin position="1"/>
        <end position="29"/>
    </location>
</feature>
<feature type="chain" id="PRO_5032845545" evidence="1">
    <location>
        <begin position="30"/>
        <end position="254"/>
    </location>
</feature>
<accession>A0A831WCK7</accession>
<proteinExistence type="predicted"/>
<dbReference type="Gene3D" id="3.40.250.10">
    <property type="entry name" value="Rhodanese-like domain"/>
    <property type="match status" value="1"/>
</dbReference>
<evidence type="ECO:0000259" key="2">
    <source>
        <dbReference type="PROSITE" id="PS50206"/>
    </source>
</evidence>